<dbReference type="EMBL" id="VTZD01000084">
    <property type="protein sequence ID" value="KAA1140114.1"/>
    <property type="molecule type" value="Genomic_DNA"/>
</dbReference>
<evidence type="ECO:0000256" key="1">
    <source>
        <dbReference type="SAM" id="MobiDB-lite"/>
    </source>
</evidence>
<reference evidence="2 3" key="1">
    <citation type="submission" date="2019-08" db="EMBL/GenBank/DDBJ databases">
        <title>Draft genome sequence of Citrobacter portucalensis strain isolated from green turtle.</title>
        <authorList>
            <person name="Fernandes M.R."/>
            <person name="Sellera F.P."/>
            <person name="Goldeberg D.W."/>
            <person name="Costa D.C."/>
            <person name="Lincopan N."/>
        </authorList>
    </citation>
    <scope>NUCLEOTIDE SEQUENCE [LARGE SCALE GENOMIC DNA]</scope>
    <source>
        <strain evidence="2 3">TV06</strain>
    </source>
</reference>
<accession>A0A5B0STS7</accession>
<feature type="compositionally biased region" description="Basic and acidic residues" evidence="1">
    <location>
        <begin position="23"/>
        <end position="36"/>
    </location>
</feature>
<evidence type="ECO:0000313" key="3">
    <source>
        <dbReference type="Proteomes" id="UP000323297"/>
    </source>
</evidence>
<name>A0A5B0STS7_9ENTR</name>
<proteinExistence type="predicted"/>
<evidence type="ECO:0000313" key="2">
    <source>
        <dbReference type="EMBL" id="KAA1140114.1"/>
    </source>
</evidence>
<comment type="caution">
    <text evidence="2">The sequence shown here is derived from an EMBL/GenBank/DDBJ whole genome shotgun (WGS) entry which is preliminary data.</text>
</comment>
<dbReference type="AlphaFoldDB" id="A0A5B0STS7"/>
<gene>
    <name evidence="2" type="ORF">D3H66_25595</name>
</gene>
<organism evidence="2 3">
    <name type="scientific">Citrobacter portucalensis</name>
    <dbReference type="NCBI Taxonomy" id="1639133"/>
    <lineage>
        <taxon>Bacteria</taxon>
        <taxon>Pseudomonadati</taxon>
        <taxon>Pseudomonadota</taxon>
        <taxon>Gammaproteobacteria</taxon>
        <taxon>Enterobacterales</taxon>
        <taxon>Enterobacteriaceae</taxon>
        <taxon>Citrobacter</taxon>
        <taxon>Citrobacter freundii complex</taxon>
    </lineage>
</organism>
<sequence>MLHICGEMRSPDRGSTAGAASWTDRERSEWAARRASEASQSPPQRKILRRARTKVRSFFSHFANLRGHDVSYK</sequence>
<dbReference type="Proteomes" id="UP000323297">
    <property type="component" value="Unassembled WGS sequence"/>
</dbReference>
<feature type="region of interest" description="Disordered" evidence="1">
    <location>
        <begin position="1"/>
        <end position="45"/>
    </location>
</feature>
<protein>
    <submittedName>
        <fullName evidence="2">Uncharacterized protein</fullName>
    </submittedName>
</protein>
<feature type="non-terminal residue" evidence="2">
    <location>
        <position position="73"/>
    </location>
</feature>